<dbReference type="Gene3D" id="2.170.130.30">
    <property type="match status" value="1"/>
</dbReference>
<reference evidence="4" key="1">
    <citation type="journal article" date="2015" name="ISME J.">
        <title>Aquifer environment selects for microbial species cohorts in sediment and groundwater.</title>
        <authorList>
            <person name="Hug L.A."/>
            <person name="Thomas B.C."/>
            <person name="Brown C.T."/>
            <person name="Frischkorn K.R."/>
            <person name="Williams K.H."/>
            <person name="Tringe S.G."/>
            <person name="Banfield J.F."/>
        </authorList>
    </citation>
    <scope>NUCLEOTIDE SEQUENCE</scope>
</reference>
<protein>
    <recommendedName>
        <fullName evidence="5">DUF4430 domain-containing protein</fullName>
    </recommendedName>
</protein>
<sequence length="528" mass="56403">MSIKIKNYLVTSALLSALILLPLFPVRGDIDQSLVYLKTKTQNPWVTMALFAAGDNSDVDYLKSFIGTNASDYEAAILALTAAGKDPRSFPNENLIQKLKNFYSNGQIGDPSLLNDDIFGLLALLSAVEPISDEVLSGARDFIVKNQNVDGGWAFALSSGSDTNMTAMAIMALLEAGASKTDANISKALIYLKSAQNSDGGFPYDPKSPFGTDSDASSDAWVLSALNKLGENLNDWKKDGQGLSEHLLSLQTPAGYFEYQKGSGEDAFSPITTSYAVIALSRKYYPVSKSAPAADPAIGFKIEGKTKVYCEGEAQASDALELVKIAASNCNFTYNIKDTSFGPYLEQIGDDTVSGTDGWLYAVNFILPNIGAADYKLKSGDYVLWHFGAFDWQPQSTSITLKTKVGGTSGSPGENNPNPPEDEISLNLSIPGAGGNLDFGDILPGDAKTKSVKITNSGDVQLFIEGIVTGDGIFRDYLKINDLSWRDFGANLGAGASETEKIGIQIPSSYANPGEKEGLLIFWGTSGQ</sequence>
<dbReference type="InterPro" id="IPR027954">
    <property type="entry name" value="Transcobalamin-like_C"/>
</dbReference>
<dbReference type="PANTHER" id="PTHR10559">
    <property type="entry name" value="TRANSCOBALAMIN-1/GASTRIC INTRINSIC FACTOR"/>
    <property type="match status" value="1"/>
</dbReference>
<dbReference type="Pfam" id="PF13243">
    <property type="entry name" value="SQHop_cyclase_C"/>
    <property type="match status" value="1"/>
</dbReference>
<organism evidence="4">
    <name type="scientific">uncultured Parcubacteria bacterium Rifle_16ft_4_minimus_37658</name>
    <dbReference type="NCBI Taxonomy" id="1665141"/>
    <lineage>
        <taxon>Bacteria</taxon>
        <taxon>Candidatus Parcubacteria</taxon>
        <taxon>environmental samples</taxon>
    </lineage>
</organism>
<evidence type="ECO:0000313" key="4">
    <source>
        <dbReference type="EMBL" id="AKQ02656.1"/>
    </source>
</evidence>
<dbReference type="SUPFAM" id="SSF48239">
    <property type="entry name" value="Terpenoid cyclases/Protein prenyltransferases"/>
    <property type="match status" value="1"/>
</dbReference>
<dbReference type="Pfam" id="PF14478">
    <property type="entry name" value="DUF4430"/>
    <property type="match status" value="1"/>
</dbReference>
<dbReference type="InterPro" id="IPR008930">
    <property type="entry name" value="Terpenoid_cyclase/PrenylTrfase"/>
</dbReference>
<evidence type="ECO:0000256" key="1">
    <source>
        <dbReference type="SAM" id="MobiDB-lite"/>
    </source>
</evidence>
<name>A0A0H4T4L0_9BACT</name>
<dbReference type="Gene3D" id="1.50.10.20">
    <property type="match status" value="1"/>
</dbReference>
<dbReference type="PANTHER" id="PTHR10559:SF18">
    <property type="entry name" value="TRANSCOBALAMIN II"/>
    <property type="match status" value="1"/>
</dbReference>
<feature type="region of interest" description="Disordered" evidence="1">
    <location>
        <begin position="403"/>
        <end position="422"/>
    </location>
</feature>
<dbReference type="InterPro" id="IPR032696">
    <property type="entry name" value="SQ_cyclase_C"/>
</dbReference>
<dbReference type="AlphaFoldDB" id="A0A0H4T4L0"/>
<dbReference type="EMBL" id="KT007001">
    <property type="protein sequence ID" value="AKQ02656.1"/>
    <property type="molecule type" value="Genomic_DNA"/>
</dbReference>
<feature type="domain" description="Transcobalamin-like C-terminal" evidence="3">
    <location>
        <begin position="336"/>
        <end position="388"/>
    </location>
</feature>
<proteinExistence type="predicted"/>
<dbReference type="InterPro" id="IPR051588">
    <property type="entry name" value="Cobalamin_Transport"/>
</dbReference>
<evidence type="ECO:0000259" key="2">
    <source>
        <dbReference type="Pfam" id="PF13243"/>
    </source>
</evidence>
<feature type="domain" description="Squalene cyclase C-terminal" evidence="2">
    <location>
        <begin position="132"/>
        <end position="260"/>
    </location>
</feature>
<dbReference type="CDD" id="cd00688">
    <property type="entry name" value="ISOPREN_C2_like"/>
    <property type="match status" value="1"/>
</dbReference>
<evidence type="ECO:0008006" key="5">
    <source>
        <dbReference type="Google" id="ProtNLM"/>
    </source>
</evidence>
<accession>A0A0H4T4L0</accession>
<evidence type="ECO:0000259" key="3">
    <source>
        <dbReference type="Pfam" id="PF14478"/>
    </source>
</evidence>